<organism evidence="3 4">
    <name type="scientific">Vigna unguiculata</name>
    <name type="common">Cowpea</name>
    <dbReference type="NCBI Taxonomy" id="3917"/>
    <lineage>
        <taxon>Eukaryota</taxon>
        <taxon>Viridiplantae</taxon>
        <taxon>Streptophyta</taxon>
        <taxon>Embryophyta</taxon>
        <taxon>Tracheophyta</taxon>
        <taxon>Spermatophyta</taxon>
        <taxon>Magnoliopsida</taxon>
        <taxon>eudicotyledons</taxon>
        <taxon>Gunneridae</taxon>
        <taxon>Pentapetalae</taxon>
        <taxon>rosids</taxon>
        <taxon>fabids</taxon>
        <taxon>Fabales</taxon>
        <taxon>Fabaceae</taxon>
        <taxon>Papilionoideae</taxon>
        <taxon>50 kb inversion clade</taxon>
        <taxon>NPAAA clade</taxon>
        <taxon>indigoferoid/millettioid clade</taxon>
        <taxon>Phaseoleae</taxon>
        <taxon>Vigna</taxon>
    </lineage>
</organism>
<keyword evidence="2" id="KW-1133">Transmembrane helix</keyword>
<gene>
    <name evidence="3" type="ORF">DEO72_LG9g2933</name>
</gene>
<protein>
    <submittedName>
        <fullName evidence="3">Uncharacterized protein</fullName>
    </submittedName>
</protein>
<sequence>MCVNPSKPLEEDAQGWPRSKEQGSISSAGASQCFFAGQNELFFPSPCFLVLLYIFPHTIFP</sequence>
<feature type="transmembrane region" description="Helical" evidence="2">
    <location>
        <begin position="41"/>
        <end position="60"/>
    </location>
</feature>
<reference evidence="3 4" key="1">
    <citation type="submission" date="2019-04" db="EMBL/GenBank/DDBJ databases">
        <title>An improved genome assembly and genetic linkage map for asparagus bean, Vigna unguiculata ssp. sesquipedialis.</title>
        <authorList>
            <person name="Xia Q."/>
            <person name="Zhang R."/>
            <person name="Dong Y."/>
        </authorList>
    </citation>
    <scope>NUCLEOTIDE SEQUENCE [LARGE SCALE GENOMIC DNA]</scope>
    <source>
        <tissue evidence="3">Leaf</tissue>
    </source>
</reference>
<evidence type="ECO:0000256" key="2">
    <source>
        <dbReference type="SAM" id="Phobius"/>
    </source>
</evidence>
<keyword evidence="4" id="KW-1185">Reference proteome</keyword>
<dbReference type="AlphaFoldDB" id="A0A4D6N4U2"/>
<dbReference type="Proteomes" id="UP000501690">
    <property type="component" value="Linkage Group LG9"/>
</dbReference>
<accession>A0A4D6N4U2</accession>
<dbReference type="EMBL" id="CP039353">
    <property type="protein sequence ID" value="QCE07911.1"/>
    <property type="molecule type" value="Genomic_DNA"/>
</dbReference>
<evidence type="ECO:0000313" key="3">
    <source>
        <dbReference type="EMBL" id="QCE07911.1"/>
    </source>
</evidence>
<keyword evidence="2" id="KW-0812">Transmembrane</keyword>
<proteinExistence type="predicted"/>
<evidence type="ECO:0000256" key="1">
    <source>
        <dbReference type="SAM" id="MobiDB-lite"/>
    </source>
</evidence>
<feature type="region of interest" description="Disordered" evidence="1">
    <location>
        <begin position="1"/>
        <end position="24"/>
    </location>
</feature>
<name>A0A4D6N4U2_VIGUN</name>
<keyword evidence="2" id="KW-0472">Membrane</keyword>
<evidence type="ECO:0000313" key="4">
    <source>
        <dbReference type="Proteomes" id="UP000501690"/>
    </source>
</evidence>